<dbReference type="RefSeq" id="XP_020636566.2">
    <property type="nucleotide sequence ID" value="XM_020780907.2"/>
</dbReference>
<dbReference type="GeneID" id="110072496"/>
<dbReference type="InterPro" id="IPR039809">
    <property type="entry name" value="Chemokine_b/g/d"/>
</dbReference>
<dbReference type="InterPro" id="IPR001811">
    <property type="entry name" value="Chemokine_IL8-like_dom"/>
</dbReference>
<evidence type="ECO:0000256" key="1">
    <source>
        <dbReference type="ARBA" id="ARBA00004613"/>
    </source>
</evidence>
<evidence type="ECO:0000256" key="2">
    <source>
        <dbReference type="ARBA" id="ARBA00022514"/>
    </source>
</evidence>
<dbReference type="SMART" id="SM00199">
    <property type="entry name" value="SCY"/>
    <property type="match status" value="1"/>
</dbReference>
<sequence length="92" mass="10333">MKIYGVALLLFLLMAPFALAQDNNAGRTMLCCAFYTSKAIPCRILKSYHAADGQCPLPATIFVTQRNAKICANPEDQWVQECQRRIDAQPQR</sequence>
<protein>
    <submittedName>
        <fullName evidence="8">C-C motif chemokine 5-like</fullName>
    </submittedName>
</protein>
<evidence type="ECO:0000256" key="3">
    <source>
        <dbReference type="ARBA" id="ARBA00022525"/>
    </source>
</evidence>
<dbReference type="PANTHER" id="PTHR12015:SF183">
    <property type="entry name" value="C-C MOTIF CHEMOKINE 3"/>
    <property type="match status" value="1"/>
</dbReference>
<dbReference type="GO" id="GO:0006955">
    <property type="term" value="P:immune response"/>
    <property type="evidence" value="ECO:0007669"/>
    <property type="project" value="InterPro"/>
</dbReference>
<name>A0A6J0SJM6_9SAUR</name>
<evidence type="ECO:0000256" key="5">
    <source>
        <dbReference type="SAM" id="SignalP"/>
    </source>
</evidence>
<comment type="subcellular location">
    <subcellularLocation>
        <location evidence="1">Secreted</location>
    </subcellularLocation>
</comment>
<keyword evidence="4 5" id="KW-0732">Signal</keyword>
<dbReference type="Pfam" id="PF00048">
    <property type="entry name" value="IL8"/>
    <property type="match status" value="1"/>
</dbReference>
<evidence type="ECO:0000256" key="4">
    <source>
        <dbReference type="ARBA" id="ARBA00022729"/>
    </source>
</evidence>
<dbReference type="OrthoDB" id="9930747at2759"/>
<dbReference type="GO" id="GO:0005615">
    <property type="term" value="C:extracellular space"/>
    <property type="evidence" value="ECO:0007669"/>
    <property type="project" value="UniProtKB-KW"/>
</dbReference>
<dbReference type="GO" id="GO:0008009">
    <property type="term" value="F:chemokine activity"/>
    <property type="evidence" value="ECO:0007669"/>
    <property type="project" value="InterPro"/>
</dbReference>
<dbReference type="AlphaFoldDB" id="A0A6J0SJM6"/>
<keyword evidence="2" id="KW-0202">Cytokine</keyword>
<evidence type="ECO:0000259" key="6">
    <source>
        <dbReference type="SMART" id="SM00199"/>
    </source>
</evidence>
<evidence type="ECO:0000313" key="7">
    <source>
        <dbReference type="Proteomes" id="UP001652642"/>
    </source>
</evidence>
<dbReference type="KEGG" id="pvt:110072496"/>
<dbReference type="PANTHER" id="PTHR12015">
    <property type="entry name" value="SMALL INDUCIBLE CYTOKINE A"/>
    <property type="match status" value="1"/>
</dbReference>
<dbReference type="InterPro" id="IPR036048">
    <property type="entry name" value="Interleukin_8-like_sf"/>
</dbReference>
<dbReference type="InParanoid" id="A0A6J0SJM6"/>
<dbReference type="Gene3D" id="2.40.50.40">
    <property type="match status" value="1"/>
</dbReference>
<dbReference type="CDD" id="cd00272">
    <property type="entry name" value="Chemokine_CC"/>
    <property type="match status" value="1"/>
</dbReference>
<evidence type="ECO:0000313" key="8">
    <source>
        <dbReference type="RefSeq" id="XP_020636566.2"/>
    </source>
</evidence>
<reference evidence="8" key="1">
    <citation type="submission" date="2025-08" db="UniProtKB">
        <authorList>
            <consortium name="RefSeq"/>
        </authorList>
    </citation>
    <scope>IDENTIFICATION</scope>
</reference>
<proteinExistence type="predicted"/>
<keyword evidence="7" id="KW-1185">Reference proteome</keyword>
<keyword evidence="3" id="KW-0964">Secreted</keyword>
<accession>A0A6J0SJM6</accession>
<feature type="signal peptide" evidence="5">
    <location>
        <begin position="1"/>
        <end position="20"/>
    </location>
</feature>
<gene>
    <name evidence="8" type="primary">LOC110072496</name>
</gene>
<dbReference type="SUPFAM" id="SSF54117">
    <property type="entry name" value="Interleukin 8-like chemokines"/>
    <property type="match status" value="1"/>
</dbReference>
<feature type="chain" id="PRO_5046292849" evidence="5">
    <location>
        <begin position="21"/>
        <end position="92"/>
    </location>
</feature>
<organism evidence="7 8">
    <name type="scientific">Pogona vitticeps</name>
    <name type="common">central bearded dragon</name>
    <dbReference type="NCBI Taxonomy" id="103695"/>
    <lineage>
        <taxon>Eukaryota</taxon>
        <taxon>Metazoa</taxon>
        <taxon>Chordata</taxon>
        <taxon>Craniata</taxon>
        <taxon>Vertebrata</taxon>
        <taxon>Euteleostomi</taxon>
        <taxon>Lepidosauria</taxon>
        <taxon>Squamata</taxon>
        <taxon>Bifurcata</taxon>
        <taxon>Unidentata</taxon>
        <taxon>Episquamata</taxon>
        <taxon>Toxicofera</taxon>
        <taxon>Iguania</taxon>
        <taxon>Acrodonta</taxon>
        <taxon>Agamidae</taxon>
        <taxon>Amphibolurinae</taxon>
        <taxon>Pogona</taxon>
    </lineage>
</organism>
<feature type="domain" description="Chemokine interleukin-8-like" evidence="6">
    <location>
        <begin position="28"/>
        <end position="86"/>
    </location>
</feature>
<dbReference type="Proteomes" id="UP001652642">
    <property type="component" value="Chromosome 7"/>
</dbReference>